<feature type="region of interest" description="Disordered" evidence="1">
    <location>
        <begin position="1"/>
        <end position="51"/>
    </location>
</feature>
<feature type="compositionally biased region" description="Gly residues" evidence="1">
    <location>
        <begin position="111"/>
        <end position="134"/>
    </location>
</feature>
<keyword evidence="3" id="KW-1185">Reference proteome</keyword>
<reference evidence="3" key="1">
    <citation type="journal article" date="2019" name="Int. J. Syst. Evol. Microbiol.">
        <title>The Global Catalogue of Microorganisms (GCM) 10K type strain sequencing project: providing services to taxonomists for standard genome sequencing and annotation.</title>
        <authorList>
            <consortium name="The Broad Institute Genomics Platform"/>
            <consortium name="The Broad Institute Genome Sequencing Center for Infectious Disease"/>
            <person name="Wu L."/>
            <person name="Ma J."/>
        </authorList>
    </citation>
    <scope>NUCLEOTIDE SEQUENCE [LARGE SCALE GENOMIC DNA]</scope>
    <source>
        <strain evidence="3">KCTC 42087</strain>
    </source>
</reference>
<dbReference type="Proteomes" id="UP001596074">
    <property type="component" value="Unassembled WGS sequence"/>
</dbReference>
<evidence type="ECO:0000313" key="3">
    <source>
        <dbReference type="Proteomes" id="UP001596074"/>
    </source>
</evidence>
<protein>
    <submittedName>
        <fullName evidence="2">Uncharacterized protein</fullName>
    </submittedName>
</protein>
<organism evidence="2 3">
    <name type="scientific">Actinomadura rugatobispora</name>
    <dbReference type="NCBI Taxonomy" id="1994"/>
    <lineage>
        <taxon>Bacteria</taxon>
        <taxon>Bacillati</taxon>
        <taxon>Actinomycetota</taxon>
        <taxon>Actinomycetes</taxon>
        <taxon>Streptosporangiales</taxon>
        <taxon>Thermomonosporaceae</taxon>
        <taxon>Actinomadura</taxon>
    </lineage>
</organism>
<feature type="compositionally biased region" description="Basic and acidic residues" evidence="1">
    <location>
        <begin position="11"/>
        <end position="30"/>
    </location>
</feature>
<accession>A0ABW1AJJ8</accession>
<sequence length="134" mass="13631">NARKVGPIGMSEEKDVSELEAEAKMGHDPGKLPPIPPQLMPSDGRVRPTQHAPGAWCAAHGVVPPPGSFIDDLGRNWVEEWPRYVSAMTPVGGAEASGATTPDRPVPGGPLPGGQGQGGYQQAGGGWPGAGAGP</sequence>
<name>A0ABW1AJJ8_9ACTN</name>
<proteinExistence type="predicted"/>
<evidence type="ECO:0000256" key="1">
    <source>
        <dbReference type="SAM" id="MobiDB-lite"/>
    </source>
</evidence>
<evidence type="ECO:0000313" key="2">
    <source>
        <dbReference type="EMBL" id="MFC5754704.1"/>
    </source>
</evidence>
<feature type="region of interest" description="Disordered" evidence="1">
    <location>
        <begin position="91"/>
        <end position="134"/>
    </location>
</feature>
<gene>
    <name evidence="2" type="ORF">ACFPZN_54600</name>
</gene>
<comment type="caution">
    <text evidence="2">The sequence shown here is derived from an EMBL/GenBank/DDBJ whole genome shotgun (WGS) entry which is preliminary data.</text>
</comment>
<dbReference type="EMBL" id="JBHSON010000174">
    <property type="protein sequence ID" value="MFC5754704.1"/>
    <property type="molecule type" value="Genomic_DNA"/>
</dbReference>
<feature type="non-terminal residue" evidence="2">
    <location>
        <position position="1"/>
    </location>
</feature>